<feature type="domain" description="EH" evidence="15">
    <location>
        <begin position="8"/>
        <end position="98"/>
    </location>
</feature>
<dbReference type="PROSITE" id="PS00018">
    <property type="entry name" value="EF_HAND_1"/>
    <property type="match status" value="1"/>
</dbReference>
<dbReference type="GO" id="GO:0005509">
    <property type="term" value="F:calcium ion binding"/>
    <property type="evidence" value="ECO:0007669"/>
    <property type="project" value="InterPro"/>
</dbReference>
<evidence type="ECO:0000256" key="9">
    <source>
        <dbReference type="ARBA" id="ARBA00022753"/>
    </source>
</evidence>
<name>A0A9N8WCY0_9GLOM</name>
<comment type="caution">
    <text evidence="17">The sequence shown here is derived from an EMBL/GenBank/DDBJ whole genome shotgun (WGS) entry which is preliminary data.</text>
</comment>
<dbReference type="InterPro" id="IPR011992">
    <property type="entry name" value="EF-hand-dom_pair"/>
</dbReference>
<evidence type="ECO:0000259" key="15">
    <source>
        <dbReference type="PROSITE" id="PS50031"/>
    </source>
</evidence>
<dbReference type="Proteomes" id="UP000789572">
    <property type="component" value="Unassembled WGS sequence"/>
</dbReference>
<keyword evidence="5" id="KW-1003">Cell membrane</keyword>
<dbReference type="InterPro" id="IPR025604">
    <property type="entry name" value="End3"/>
</dbReference>
<dbReference type="AlphaFoldDB" id="A0A9N8WCY0"/>
<dbReference type="InterPro" id="IPR018247">
    <property type="entry name" value="EF_Hand_1_Ca_BS"/>
</dbReference>
<keyword evidence="10" id="KW-0106">Calcium</keyword>
<evidence type="ECO:0000256" key="10">
    <source>
        <dbReference type="ARBA" id="ARBA00022837"/>
    </source>
</evidence>
<dbReference type="GO" id="GO:0007015">
    <property type="term" value="P:actin filament organization"/>
    <property type="evidence" value="ECO:0007669"/>
    <property type="project" value="InterPro"/>
</dbReference>
<dbReference type="Pfam" id="PF12761">
    <property type="entry name" value="End3"/>
    <property type="match status" value="1"/>
</dbReference>
<sequence>MSGMSNAEQQQYYQTFLALNPINGYIGGAQAREWLITSGLPIKALEQIWDLCDIDKDGRLDFDEFVVTYKLTKDLSSGLYSDIPQALPAHMIPQSKIHLLGGNFGGGQRSFSTSPSLFPQQTSSIPTGVGGLGYQTQQIAPPPVPQQSFGAFPTAPLTDDFDWYIPPADKFNYENLYSKRANIHGYVRFEFFEDLFQQLGLSPEECYGAWKMVDVNIEQQLGKDAALVFLHILNQRSKGRRIPNQMPKPLRTSLMRGKLDYNYNEALDSSSSKSRSSSGSTRMSGELELYNSSCAVDTLPKKEEEQLLKQIAELDEKIKTAEERALSNYTSAFSSNSTPKSEFTQLYEFKKRQLAALSNRDRQSGTLEDFIRRERSCLRELQDGMSQLKTQVTLLEALLDAGKADLRHLERDIESEKVG</sequence>
<dbReference type="OrthoDB" id="1716625at2759"/>
<keyword evidence="6" id="KW-0963">Cytoplasm</keyword>
<dbReference type="SUPFAM" id="SSF47473">
    <property type="entry name" value="EF-hand"/>
    <property type="match status" value="2"/>
</dbReference>
<evidence type="ECO:0000256" key="3">
    <source>
        <dbReference type="ARBA" id="ARBA00004413"/>
    </source>
</evidence>
<evidence type="ECO:0000256" key="7">
    <source>
        <dbReference type="ARBA" id="ARBA00022583"/>
    </source>
</evidence>
<dbReference type="GO" id="GO:0006897">
    <property type="term" value="P:endocytosis"/>
    <property type="evidence" value="ECO:0007669"/>
    <property type="project" value="UniProtKB-KW"/>
</dbReference>
<dbReference type="GO" id="GO:0030479">
    <property type="term" value="C:actin cortical patch"/>
    <property type="evidence" value="ECO:0007669"/>
    <property type="project" value="UniProtKB-SubCell"/>
</dbReference>
<dbReference type="PANTHER" id="PTHR11216">
    <property type="entry name" value="EH DOMAIN"/>
    <property type="match status" value="1"/>
</dbReference>
<proteinExistence type="inferred from homology"/>
<evidence type="ECO:0000256" key="8">
    <source>
        <dbReference type="ARBA" id="ARBA00022737"/>
    </source>
</evidence>
<evidence type="ECO:0000256" key="5">
    <source>
        <dbReference type="ARBA" id="ARBA00022475"/>
    </source>
</evidence>
<keyword evidence="8" id="KW-0677">Repeat</keyword>
<dbReference type="GO" id="GO:0005886">
    <property type="term" value="C:plasma membrane"/>
    <property type="evidence" value="ECO:0007669"/>
    <property type="project" value="UniProtKB-SubCell"/>
</dbReference>
<comment type="similarity">
    <text evidence="4">Belongs to the END3 family.</text>
</comment>
<keyword evidence="11" id="KW-0175">Coiled coil</keyword>
<comment type="subcellular location">
    <subcellularLocation>
        <location evidence="3">Cell membrane</location>
        <topology evidence="3">Peripheral membrane protein</topology>
        <orientation evidence="3">Cytoplasmic side</orientation>
    </subcellularLocation>
    <subcellularLocation>
        <location evidence="2">Cytoplasm</location>
        <location evidence="2">Cytoskeleton</location>
        <location evidence="2">Actin patch</location>
    </subcellularLocation>
    <subcellularLocation>
        <location evidence="1">Endosome membrane</location>
        <topology evidence="1">Peripheral membrane protein</topology>
        <orientation evidence="1">Cytoplasmic side</orientation>
    </subcellularLocation>
</comment>
<reference evidence="17" key="1">
    <citation type="submission" date="2021-06" db="EMBL/GenBank/DDBJ databases">
        <authorList>
            <person name="Kallberg Y."/>
            <person name="Tangrot J."/>
            <person name="Rosling A."/>
        </authorList>
    </citation>
    <scope>NUCLEOTIDE SEQUENCE</scope>
    <source>
        <strain evidence="17">IA702</strain>
    </source>
</reference>
<evidence type="ECO:0000256" key="4">
    <source>
        <dbReference type="ARBA" id="ARBA00009909"/>
    </source>
</evidence>
<dbReference type="GO" id="GO:0016197">
    <property type="term" value="P:endosomal transport"/>
    <property type="evidence" value="ECO:0007669"/>
    <property type="project" value="TreeGrafter"/>
</dbReference>
<dbReference type="PROSITE" id="PS50031">
    <property type="entry name" value="EH"/>
    <property type="match status" value="2"/>
</dbReference>
<dbReference type="InterPro" id="IPR000261">
    <property type="entry name" value="EH_dom"/>
</dbReference>
<evidence type="ECO:0000313" key="18">
    <source>
        <dbReference type="Proteomes" id="UP000789572"/>
    </source>
</evidence>
<gene>
    <name evidence="17" type="ORF">POCULU_LOCUS1579</name>
</gene>
<dbReference type="SMART" id="SM00054">
    <property type="entry name" value="EFh"/>
    <property type="match status" value="1"/>
</dbReference>
<evidence type="ECO:0000256" key="2">
    <source>
        <dbReference type="ARBA" id="ARBA00004134"/>
    </source>
</evidence>
<dbReference type="InterPro" id="IPR002048">
    <property type="entry name" value="EF_hand_dom"/>
</dbReference>
<evidence type="ECO:0000256" key="6">
    <source>
        <dbReference type="ARBA" id="ARBA00022490"/>
    </source>
</evidence>
<dbReference type="Gene3D" id="1.10.238.10">
    <property type="entry name" value="EF-hand"/>
    <property type="match status" value="2"/>
</dbReference>
<keyword evidence="18" id="KW-1185">Reference proteome</keyword>
<protein>
    <recommendedName>
        <fullName evidence="14">Endocytosis protein 3</fullName>
    </recommendedName>
</protein>
<dbReference type="Pfam" id="PF12763">
    <property type="entry name" value="EH"/>
    <property type="match status" value="1"/>
</dbReference>
<dbReference type="SMART" id="SM00027">
    <property type="entry name" value="EH"/>
    <property type="match status" value="2"/>
</dbReference>
<evidence type="ECO:0000313" key="17">
    <source>
        <dbReference type="EMBL" id="CAG8481575.1"/>
    </source>
</evidence>
<evidence type="ECO:0000256" key="1">
    <source>
        <dbReference type="ARBA" id="ARBA00004125"/>
    </source>
</evidence>
<evidence type="ECO:0000256" key="11">
    <source>
        <dbReference type="ARBA" id="ARBA00023054"/>
    </source>
</evidence>
<organism evidence="17 18">
    <name type="scientific">Paraglomus occultum</name>
    <dbReference type="NCBI Taxonomy" id="144539"/>
    <lineage>
        <taxon>Eukaryota</taxon>
        <taxon>Fungi</taxon>
        <taxon>Fungi incertae sedis</taxon>
        <taxon>Mucoromycota</taxon>
        <taxon>Glomeromycotina</taxon>
        <taxon>Glomeromycetes</taxon>
        <taxon>Paraglomerales</taxon>
        <taxon>Paraglomeraceae</taxon>
        <taxon>Paraglomus</taxon>
    </lineage>
</organism>
<accession>A0A9N8WCY0</accession>
<keyword evidence="12" id="KW-0472">Membrane</keyword>
<feature type="domain" description="EF-hand" evidence="16">
    <location>
        <begin position="40"/>
        <end position="75"/>
    </location>
</feature>
<evidence type="ECO:0000256" key="13">
    <source>
        <dbReference type="ARBA" id="ARBA00023212"/>
    </source>
</evidence>
<dbReference type="PROSITE" id="PS50222">
    <property type="entry name" value="EF_HAND_2"/>
    <property type="match status" value="1"/>
</dbReference>
<evidence type="ECO:0000256" key="14">
    <source>
        <dbReference type="ARBA" id="ARBA00029684"/>
    </source>
</evidence>
<dbReference type="GO" id="GO:0010008">
    <property type="term" value="C:endosome membrane"/>
    <property type="evidence" value="ECO:0007669"/>
    <property type="project" value="UniProtKB-SubCell"/>
</dbReference>
<feature type="domain" description="EH" evidence="15">
    <location>
        <begin position="169"/>
        <end position="257"/>
    </location>
</feature>
<keyword evidence="7" id="KW-0254">Endocytosis</keyword>
<dbReference type="CDD" id="cd00052">
    <property type="entry name" value="EH"/>
    <property type="match status" value="1"/>
</dbReference>
<dbReference type="EMBL" id="CAJVPJ010000122">
    <property type="protein sequence ID" value="CAG8481575.1"/>
    <property type="molecule type" value="Genomic_DNA"/>
</dbReference>
<evidence type="ECO:0000259" key="16">
    <source>
        <dbReference type="PROSITE" id="PS50222"/>
    </source>
</evidence>
<keyword evidence="13" id="KW-0206">Cytoskeleton</keyword>
<keyword evidence="9" id="KW-0967">Endosome</keyword>
<evidence type="ECO:0000256" key="12">
    <source>
        <dbReference type="ARBA" id="ARBA00023136"/>
    </source>
</evidence>